<dbReference type="PROSITE" id="PS51708">
    <property type="entry name" value="CHAD"/>
    <property type="match status" value="1"/>
</dbReference>
<dbReference type="PANTHER" id="PTHR39339">
    <property type="entry name" value="SLR1444 PROTEIN"/>
    <property type="match status" value="1"/>
</dbReference>
<protein>
    <submittedName>
        <fullName evidence="2">CHAD domain-containing protein</fullName>
    </submittedName>
</protein>
<organism evidence="2 3">
    <name type="scientific">Fulvivirga kasyanovii</name>
    <dbReference type="NCBI Taxonomy" id="396812"/>
    <lineage>
        <taxon>Bacteria</taxon>
        <taxon>Pseudomonadati</taxon>
        <taxon>Bacteroidota</taxon>
        <taxon>Cytophagia</taxon>
        <taxon>Cytophagales</taxon>
        <taxon>Fulvivirgaceae</taxon>
        <taxon>Fulvivirga</taxon>
    </lineage>
</organism>
<dbReference type="InterPro" id="IPR007899">
    <property type="entry name" value="CHAD_dom"/>
</dbReference>
<dbReference type="Gene3D" id="1.40.20.10">
    <property type="entry name" value="CHAD domain"/>
    <property type="match status" value="1"/>
</dbReference>
<gene>
    <name evidence="2" type="ORF">E1163_11770</name>
</gene>
<dbReference type="EMBL" id="SMLW01000529">
    <property type="protein sequence ID" value="MTI25622.1"/>
    <property type="molecule type" value="Genomic_DNA"/>
</dbReference>
<dbReference type="SMART" id="SM00880">
    <property type="entry name" value="CHAD"/>
    <property type="match status" value="1"/>
</dbReference>
<evidence type="ECO:0000313" key="3">
    <source>
        <dbReference type="Proteomes" id="UP000798808"/>
    </source>
</evidence>
<dbReference type="InterPro" id="IPR038186">
    <property type="entry name" value="CHAD_dom_sf"/>
</dbReference>
<evidence type="ECO:0000313" key="2">
    <source>
        <dbReference type="EMBL" id="MTI25622.1"/>
    </source>
</evidence>
<sequence>MSLQLKRSEDFSTGVLRVIDEEISRAYNLLHDVPPLDRHETIHELRKTFKELRAIFRLIRDEMGEEAFKKENIFFRDLGRQISEIRDHTAVMETTEQLREQYTQGFDSELFAPAITYQLQERQKLEDAYVNNDVPGYLRSQLGNKLQEHRSWTVSVNAFEQIAPSLKRVYKRGQHSLRVAMASQATEDLHEWRKRVKYLRYQIDTLSRIWPGLMGSLEDELHDLSDLLGFDHDLSIVQKQINDNMVVFENPVDKSLVITIIEHHRSQLQRHALIKGQNCYYEKPTAFIDRIHAYWSNYEKKMSDNELVKKENLKY</sequence>
<feature type="domain" description="CHAD" evidence="1">
    <location>
        <begin position="8"/>
        <end position="285"/>
    </location>
</feature>
<accession>A0ABW9RNC0</accession>
<name>A0ABW9RNC0_9BACT</name>
<dbReference type="PANTHER" id="PTHR39339:SF1">
    <property type="entry name" value="CHAD DOMAIN-CONTAINING PROTEIN"/>
    <property type="match status" value="1"/>
</dbReference>
<reference evidence="2 3" key="1">
    <citation type="submission" date="2019-02" db="EMBL/GenBank/DDBJ databases">
        <authorList>
            <person name="Goldberg S.R."/>
            <person name="Haltli B.A."/>
            <person name="Correa H."/>
            <person name="Russell K.G."/>
        </authorList>
    </citation>
    <scope>NUCLEOTIDE SEQUENCE [LARGE SCALE GENOMIC DNA]</scope>
    <source>
        <strain evidence="2 3">JCM 16186</strain>
    </source>
</reference>
<keyword evidence="3" id="KW-1185">Reference proteome</keyword>
<proteinExistence type="predicted"/>
<dbReference type="RefSeq" id="WP_155171912.1">
    <property type="nucleotide sequence ID" value="NZ_BAAAFL010000053.1"/>
</dbReference>
<dbReference type="Pfam" id="PF05235">
    <property type="entry name" value="CHAD"/>
    <property type="match status" value="1"/>
</dbReference>
<dbReference type="Proteomes" id="UP000798808">
    <property type="component" value="Unassembled WGS sequence"/>
</dbReference>
<evidence type="ECO:0000259" key="1">
    <source>
        <dbReference type="PROSITE" id="PS51708"/>
    </source>
</evidence>
<comment type="caution">
    <text evidence="2">The sequence shown here is derived from an EMBL/GenBank/DDBJ whole genome shotgun (WGS) entry which is preliminary data.</text>
</comment>